<name>A0ABW4JKM4_9BACL</name>
<dbReference type="Pfam" id="PF08352">
    <property type="entry name" value="oligo_HPY"/>
    <property type="match status" value="1"/>
</dbReference>
<dbReference type="SMART" id="SM00382">
    <property type="entry name" value="AAA"/>
    <property type="match status" value="1"/>
</dbReference>
<dbReference type="EMBL" id="JBHUCX010000029">
    <property type="protein sequence ID" value="MFD1675578.1"/>
    <property type="molecule type" value="Genomic_DNA"/>
</dbReference>
<protein>
    <submittedName>
        <fullName evidence="6">ABC transporter ATP-binding protein</fullName>
    </submittedName>
</protein>
<keyword evidence="2" id="KW-0813">Transport</keyword>
<dbReference type="Gene3D" id="3.40.50.300">
    <property type="entry name" value="P-loop containing nucleotide triphosphate hydrolases"/>
    <property type="match status" value="1"/>
</dbReference>
<dbReference type="NCBIfam" id="TIGR01727">
    <property type="entry name" value="oligo_HPY"/>
    <property type="match status" value="1"/>
</dbReference>
<dbReference type="InterPro" id="IPR017871">
    <property type="entry name" value="ABC_transporter-like_CS"/>
</dbReference>
<keyword evidence="7" id="KW-1185">Reference proteome</keyword>
<dbReference type="InterPro" id="IPR003439">
    <property type="entry name" value="ABC_transporter-like_ATP-bd"/>
</dbReference>
<proteinExistence type="inferred from homology"/>
<dbReference type="RefSeq" id="WP_377943458.1">
    <property type="nucleotide sequence ID" value="NZ_JBHUCX010000029.1"/>
</dbReference>
<evidence type="ECO:0000259" key="5">
    <source>
        <dbReference type="PROSITE" id="PS50893"/>
    </source>
</evidence>
<evidence type="ECO:0000256" key="1">
    <source>
        <dbReference type="ARBA" id="ARBA00005417"/>
    </source>
</evidence>
<comment type="similarity">
    <text evidence="1">Belongs to the ABC transporter superfamily.</text>
</comment>
<accession>A0ABW4JKM4</accession>
<evidence type="ECO:0000256" key="3">
    <source>
        <dbReference type="ARBA" id="ARBA00022741"/>
    </source>
</evidence>
<reference evidence="7" key="1">
    <citation type="journal article" date="2019" name="Int. J. Syst. Evol. Microbiol.">
        <title>The Global Catalogue of Microorganisms (GCM) 10K type strain sequencing project: providing services to taxonomists for standard genome sequencing and annotation.</title>
        <authorList>
            <consortium name="The Broad Institute Genomics Platform"/>
            <consortium name="The Broad Institute Genome Sequencing Center for Infectious Disease"/>
            <person name="Wu L."/>
            <person name="Ma J."/>
        </authorList>
    </citation>
    <scope>NUCLEOTIDE SEQUENCE [LARGE SCALE GENOMIC DNA]</scope>
    <source>
        <strain evidence="7">CGMCC 1.12286</strain>
    </source>
</reference>
<dbReference type="InterPro" id="IPR003593">
    <property type="entry name" value="AAA+_ATPase"/>
</dbReference>
<dbReference type="GO" id="GO:0005524">
    <property type="term" value="F:ATP binding"/>
    <property type="evidence" value="ECO:0007669"/>
    <property type="project" value="UniProtKB-KW"/>
</dbReference>
<dbReference type="Pfam" id="PF00005">
    <property type="entry name" value="ABC_tran"/>
    <property type="match status" value="1"/>
</dbReference>
<keyword evidence="3" id="KW-0547">Nucleotide-binding</keyword>
<dbReference type="PANTHER" id="PTHR43776:SF8">
    <property type="entry name" value="ABC TRANSPORTER, ATP-BINDING PROTEIN"/>
    <property type="match status" value="1"/>
</dbReference>
<evidence type="ECO:0000256" key="2">
    <source>
        <dbReference type="ARBA" id="ARBA00022448"/>
    </source>
</evidence>
<gene>
    <name evidence="6" type="ORF">ACFSB2_12820</name>
</gene>
<keyword evidence="4 6" id="KW-0067">ATP-binding</keyword>
<evidence type="ECO:0000256" key="4">
    <source>
        <dbReference type="ARBA" id="ARBA00022840"/>
    </source>
</evidence>
<dbReference type="PROSITE" id="PS00211">
    <property type="entry name" value="ABC_TRANSPORTER_1"/>
    <property type="match status" value="1"/>
</dbReference>
<sequence length="322" mass="35822">MSEQSLVDVQDLVVRFAVGGRGGKPRYITPVDNVSFQIGQREVLSVVGESGSGKSTIGRALIRALTPSRGKIHFNGTDVTKTKGRGLKAYREDVQMIFQDPFGSLNPVNTIEQHLKFPIRKHQHLTGSKLSDKVEELLTVVGLTPANEVRYKYPHELSGGQRQRIAIARALAVNPKFLVADEPISMLDVSIRADILELLNQLKENFDLSYLYITHDLASAHYFGDRIMVLYGGRVMEIGESDELVRNPKHPYTHLLLAATPGTSTRRNLRETTIQAPNLFEGRKGCPFAHRCPKVTDVCRKTAPSLSTVDNDTHHVACHHID</sequence>
<feature type="domain" description="ABC transporter" evidence="5">
    <location>
        <begin position="7"/>
        <end position="257"/>
    </location>
</feature>
<organism evidence="6 7">
    <name type="scientific">Alicyclobacillus fodiniaquatilis</name>
    <dbReference type="NCBI Taxonomy" id="1661150"/>
    <lineage>
        <taxon>Bacteria</taxon>
        <taxon>Bacillati</taxon>
        <taxon>Bacillota</taxon>
        <taxon>Bacilli</taxon>
        <taxon>Bacillales</taxon>
        <taxon>Alicyclobacillaceae</taxon>
        <taxon>Alicyclobacillus</taxon>
    </lineage>
</organism>
<dbReference type="InterPro" id="IPR027417">
    <property type="entry name" value="P-loop_NTPase"/>
</dbReference>
<dbReference type="PROSITE" id="PS50893">
    <property type="entry name" value="ABC_TRANSPORTER_2"/>
    <property type="match status" value="1"/>
</dbReference>
<dbReference type="InterPro" id="IPR013563">
    <property type="entry name" value="Oligopep_ABC_C"/>
</dbReference>
<dbReference type="Proteomes" id="UP001597079">
    <property type="component" value="Unassembled WGS sequence"/>
</dbReference>
<dbReference type="PANTHER" id="PTHR43776">
    <property type="entry name" value="TRANSPORT ATP-BINDING PROTEIN"/>
    <property type="match status" value="1"/>
</dbReference>
<evidence type="ECO:0000313" key="6">
    <source>
        <dbReference type="EMBL" id="MFD1675578.1"/>
    </source>
</evidence>
<evidence type="ECO:0000313" key="7">
    <source>
        <dbReference type="Proteomes" id="UP001597079"/>
    </source>
</evidence>
<dbReference type="InterPro" id="IPR050319">
    <property type="entry name" value="ABC_transp_ATP-bind"/>
</dbReference>
<dbReference type="SUPFAM" id="SSF52540">
    <property type="entry name" value="P-loop containing nucleoside triphosphate hydrolases"/>
    <property type="match status" value="1"/>
</dbReference>
<dbReference type="CDD" id="cd03257">
    <property type="entry name" value="ABC_NikE_OppD_transporters"/>
    <property type="match status" value="1"/>
</dbReference>
<comment type="caution">
    <text evidence="6">The sequence shown here is derived from an EMBL/GenBank/DDBJ whole genome shotgun (WGS) entry which is preliminary data.</text>
</comment>